<evidence type="ECO:0000313" key="2">
    <source>
        <dbReference type="EMBL" id="GBN53892.1"/>
    </source>
</evidence>
<accession>A0A4Y2PS05</accession>
<feature type="compositionally biased region" description="Basic residues" evidence="1">
    <location>
        <begin position="80"/>
        <end position="91"/>
    </location>
</feature>
<dbReference type="EMBL" id="BGPR01134630">
    <property type="protein sequence ID" value="GBN53892.1"/>
    <property type="molecule type" value="Genomic_DNA"/>
</dbReference>
<evidence type="ECO:0000256" key="1">
    <source>
        <dbReference type="SAM" id="MobiDB-lite"/>
    </source>
</evidence>
<evidence type="ECO:0000313" key="3">
    <source>
        <dbReference type="Proteomes" id="UP000499080"/>
    </source>
</evidence>
<dbReference type="Proteomes" id="UP000499080">
    <property type="component" value="Unassembled WGS sequence"/>
</dbReference>
<proteinExistence type="predicted"/>
<name>A0A4Y2PS05_ARAVE</name>
<dbReference type="AlphaFoldDB" id="A0A4Y2PS05"/>
<protein>
    <submittedName>
        <fullName evidence="2">Uncharacterized protein</fullName>
    </submittedName>
</protein>
<sequence length="110" mass="12931">MKKKYLKTFFKCIYCQRQLLKSQDTEIFKKIMNFLSFPESIKNEVLHSLLLRHVCCLVPQLRPIGRRQFHGVRPPPQERKQHHGNPGRRSGRQAPPGNEPPPWTLTFALN</sequence>
<comment type="caution">
    <text evidence="2">The sequence shown here is derived from an EMBL/GenBank/DDBJ whole genome shotgun (WGS) entry which is preliminary data.</text>
</comment>
<organism evidence="2 3">
    <name type="scientific">Araneus ventricosus</name>
    <name type="common">Orbweaver spider</name>
    <name type="synonym">Epeira ventricosa</name>
    <dbReference type="NCBI Taxonomy" id="182803"/>
    <lineage>
        <taxon>Eukaryota</taxon>
        <taxon>Metazoa</taxon>
        <taxon>Ecdysozoa</taxon>
        <taxon>Arthropoda</taxon>
        <taxon>Chelicerata</taxon>
        <taxon>Arachnida</taxon>
        <taxon>Araneae</taxon>
        <taxon>Araneomorphae</taxon>
        <taxon>Entelegynae</taxon>
        <taxon>Araneoidea</taxon>
        <taxon>Araneidae</taxon>
        <taxon>Araneus</taxon>
    </lineage>
</organism>
<keyword evidence="3" id="KW-1185">Reference proteome</keyword>
<feature type="region of interest" description="Disordered" evidence="1">
    <location>
        <begin position="67"/>
        <end position="110"/>
    </location>
</feature>
<reference evidence="2 3" key="1">
    <citation type="journal article" date="2019" name="Sci. Rep.">
        <title>Orb-weaving spider Araneus ventricosus genome elucidates the spidroin gene catalogue.</title>
        <authorList>
            <person name="Kono N."/>
            <person name="Nakamura H."/>
            <person name="Ohtoshi R."/>
            <person name="Moran D.A.P."/>
            <person name="Shinohara A."/>
            <person name="Yoshida Y."/>
            <person name="Fujiwara M."/>
            <person name="Mori M."/>
            <person name="Tomita M."/>
            <person name="Arakawa K."/>
        </authorList>
    </citation>
    <scope>NUCLEOTIDE SEQUENCE [LARGE SCALE GENOMIC DNA]</scope>
</reference>
<gene>
    <name evidence="2" type="ORF">AVEN_272080_1</name>
</gene>